<dbReference type="PANTHER" id="PTHR16081:SF0">
    <property type="entry name" value="VERTNIN"/>
    <property type="match status" value="1"/>
</dbReference>
<dbReference type="InterPro" id="IPR047273">
    <property type="entry name" value="VRTN_OTU_dom"/>
</dbReference>
<comment type="caution">
    <text evidence="3">The sequence shown here is derived from an EMBL/GenBank/DDBJ whole genome shotgun (WGS) entry which is preliminary data.</text>
</comment>
<dbReference type="EMBL" id="BMAT01001236">
    <property type="protein sequence ID" value="GFR81965.1"/>
    <property type="molecule type" value="Genomic_DNA"/>
</dbReference>
<dbReference type="AlphaFoldDB" id="A0AAV4GBK3"/>
<evidence type="ECO:0000256" key="2">
    <source>
        <dbReference type="ARBA" id="ARBA00020188"/>
    </source>
</evidence>
<sequence>MSSKVPAFVEESCSTKRNKPKIYRKKKEKVSATKQAAVAVANCFDRTGFGNGGFEIVTEKGDIGGLEMVTEEGDIGGLEIVTEEGDICGLDIVTEEGDIGGLEMVTQEGDIGGLEMVTQEGDIGGLEMVTQEDDIGGLEMVTQEGDVGDFEMVTEEGDIGGLEAVTEEGDSGGLEIVSEDGGSGLEMVTENMRMKTTKMSKTDGVNVSVPKNKKKPRSVRRKLFCKTENTDESVFRNFYLCLKNCSSFSEMQALCSTYNFSPISNNSNPKLAKINLDRTALGLVPLNAPSGYLPNLTIADGNCVPRSLSTLVFGTESFHLQLRCRLIHELVMNKRLYLDPDFLSLGSMLDKQSILSGILQNSDTGITSVDDIEIAFEAEVFDTRLLGKCLGLWHLHAAAQILQRGIVSLYPLLGPPQTRDLMARAFLPLDIDDGNSSDPFYILWTSNRSDMNKEHWVANHVVPMIKMYK</sequence>
<evidence type="ECO:0000313" key="3">
    <source>
        <dbReference type="EMBL" id="GFR81965.1"/>
    </source>
</evidence>
<organism evidence="3 4">
    <name type="scientific">Elysia marginata</name>
    <dbReference type="NCBI Taxonomy" id="1093978"/>
    <lineage>
        <taxon>Eukaryota</taxon>
        <taxon>Metazoa</taxon>
        <taxon>Spiralia</taxon>
        <taxon>Lophotrochozoa</taxon>
        <taxon>Mollusca</taxon>
        <taxon>Gastropoda</taxon>
        <taxon>Heterobranchia</taxon>
        <taxon>Euthyneura</taxon>
        <taxon>Panpulmonata</taxon>
        <taxon>Sacoglossa</taxon>
        <taxon>Placobranchoidea</taxon>
        <taxon>Plakobranchidae</taxon>
        <taxon>Elysia</taxon>
    </lineage>
</organism>
<name>A0AAV4GBK3_9GAST</name>
<proteinExistence type="inferred from homology"/>
<dbReference type="GO" id="GO:0000785">
    <property type="term" value="C:chromatin"/>
    <property type="evidence" value="ECO:0007669"/>
    <property type="project" value="TreeGrafter"/>
</dbReference>
<dbReference type="InterPro" id="IPR038822">
    <property type="entry name" value="Vertnin-like"/>
</dbReference>
<dbReference type="CDD" id="cd22791">
    <property type="entry name" value="OTU_VRTN"/>
    <property type="match status" value="1"/>
</dbReference>
<gene>
    <name evidence="3" type="ORF">ElyMa_000616100</name>
</gene>
<reference evidence="3 4" key="1">
    <citation type="journal article" date="2021" name="Elife">
        <title>Chloroplast acquisition without the gene transfer in kleptoplastic sea slugs, Plakobranchus ocellatus.</title>
        <authorList>
            <person name="Maeda T."/>
            <person name="Takahashi S."/>
            <person name="Yoshida T."/>
            <person name="Shimamura S."/>
            <person name="Takaki Y."/>
            <person name="Nagai Y."/>
            <person name="Toyoda A."/>
            <person name="Suzuki Y."/>
            <person name="Arimoto A."/>
            <person name="Ishii H."/>
            <person name="Satoh N."/>
            <person name="Nishiyama T."/>
            <person name="Hasebe M."/>
            <person name="Maruyama T."/>
            <person name="Minagawa J."/>
            <person name="Obokata J."/>
            <person name="Shigenobu S."/>
        </authorList>
    </citation>
    <scope>NUCLEOTIDE SEQUENCE [LARGE SCALE GENOMIC DNA]</scope>
</reference>
<dbReference type="GO" id="GO:0006357">
    <property type="term" value="P:regulation of transcription by RNA polymerase II"/>
    <property type="evidence" value="ECO:0007669"/>
    <property type="project" value="TreeGrafter"/>
</dbReference>
<evidence type="ECO:0000313" key="4">
    <source>
        <dbReference type="Proteomes" id="UP000762676"/>
    </source>
</evidence>
<dbReference type="Proteomes" id="UP000762676">
    <property type="component" value="Unassembled WGS sequence"/>
</dbReference>
<keyword evidence="4" id="KW-1185">Reference proteome</keyword>
<evidence type="ECO:0000256" key="1">
    <source>
        <dbReference type="ARBA" id="ARBA00007290"/>
    </source>
</evidence>
<dbReference type="PANTHER" id="PTHR16081">
    <property type="entry name" value="VERTNIN"/>
    <property type="match status" value="1"/>
</dbReference>
<accession>A0AAV4GBK3</accession>
<protein>
    <recommendedName>
        <fullName evidence="2">Vertnin</fullName>
    </recommendedName>
</protein>
<comment type="similarity">
    <text evidence="1">Belongs to the vertnin family.</text>
</comment>